<reference evidence="2 3" key="1">
    <citation type="journal article" date="2013" name="J. Microbiol.">
        <title>Mucilaginibacter ginsenosidivorax sp. nov., with ginsenoside converting activity isolated from sediment.</title>
        <authorList>
            <person name="Kim J.K."/>
            <person name="Choi T.E."/>
            <person name="Liu Q.M."/>
            <person name="Park H.Y."/>
            <person name="Yi T.H."/>
            <person name="Yoon M.H."/>
            <person name="Kim S.C."/>
            <person name="Im W.T."/>
        </authorList>
    </citation>
    <scope>NUCLEOTIDE SEQUENCE [LARGE SCALE GENOMIC DNA]</scope>
    <source>
        <strain evidence="2 3">KHI28</strain>
    </source>
</reference>
<dbReference type="EMBL" id="CP042437">
    <property type="protein sequence ID" value="QEC79394.1"/>
    <property type="molecule type" value="Genomic_DNA"/>
</dbReference>
<dbReference type="InterPro" id="IPR024294">
    <property type="entry name" value="DUF3810"/>
</dbReference>
<keyword evidence="3" id="KW-1185">Reference proteome</keyword>
<dbReference type="OrthoDB" id="1048788at2"/>
<dbReference type="KEGG" id="mgk:FSB76_26855"/>
<evidence type="ECO:0000313" key="2">
    <source>
        <dbReference type="EMBL" id="QEC79394.1"/>
    </source>
</evidence>
<accession>A0A5B8W698</accession>
<dbReference type="Pfam" id="PF12725">
    <property type="entry name" value="DUF3810"/>
    <property type="match status" value="1"/>
</dbReference>
<name>A0A5B8W698_9SPHI</name>
<gene>
    <name evidence="2" type="ORF">FSB76_26855</name>
</gene>
<proteinExistence type="predicted"/>
<evidence type="ECO:0000313" key="3">
    <source>
        <dbReference type="Proteomes" id="UP000321362"/>
    </source>
</evidence>
<keyword evidence="1" id="KW-0812">Transmembrane</keyword>
<keyword evidence="1" id="KW-0472">Membrane</keyword>
<dbReference type="RefSeq" id="WP_147058950.1">
    <property type="nucleotide sequence ID" value="NZ_CP042437.1"/>
</dbReference>
<keyword evidence="1" id="KW-1133">Transmembrane helix</keyword>
<feature type="transmembrane region" description="Helical" evidence="1">
    <location>
        <begin position="99"/>
        <end position="117"/>
    </location>
</feature>
<dbReference type="AlphaFoldDB" id="A0A5B8W698"/>
<evidence type="ECO:0000256" key="1">
    <source>
        <dbReference type="SAM" id="Phobius"/>
    </source>
</evidence>
<protein>
    <submittedName>
        <fullName evidence="2">DUF3810 domain-containing protein</fullName>
    </submittedName>
</protein>
<organism evidence="2 3">
    <name type="scientific">Mucilaginibacter ginsenosidivorax</name>
    <dbReference type="NCBI Taxonomy" id="862126"/>
    <lineage>
        <taxon>Bacteria</taxon>
        <taxon>Pseudomonadati</taxon>
        <taxon>Bacteroidota</taxon>
        <taxon>Sphingobacteriia</taxon>
        <taxon>Sphingobacteriales</taxon>
        <taxon>Sphingobacteriaceae</taxon>
        <taxon>Mucilaginibacter</taxon>
    </lineage>
</organism>
<dbReference type="Proteomes" id="UP000321362">
    <property type="component" value="Chromosome"/>
</dbReference>
<feature type="transmembrane region" description="Helical" evidence="1">
    <location>
        <begin position="67"/>
        <end position="87"/>
    </location>
</feature>
<sequence length="360" mass="41175">MRSYFNKNPFLKRITAILLLALAIFLLMLLAGYPALVERYYSQGFYKLICWVFHPVFNLFPFSVGDLLYTAIILAIVLAIIRMVKLLVKKQFKKIGLQLLGWIISIQVAVVAFYLFWGMNYFRPSAAVRLNLRDTTFTTADLKAVTKLLIDSANACRARVTAADLAQSNSTIYQTAVNAVKALSVDSANFRAFQPAIKPSMITFLLNYIGTSGYYNPFTSEAQINYAMPVFNRPFVACHEMSHQIGYGAEDEADFAGFIIAIKSKDRLLRYSGYHLAVDEFMHTLRRRDTLAHKELKAMVSKQVHQDFVTERAYWMAYENQLSWISSIFYDNFLKANNQPRGLATYNRMVLLVMAKYNVH</sequence>